<evidence type="ECO:0000313" key="1">
    <source>
        <dbReference type="EMBL" id="MBE1460035.1"/>
    </source>
</evidence>
<dbReference type="RefSeq" id="WP_191273949.1">
    <property type="nucleotide sequence ID" value="NZ_BMXJ01000007.1"/>
</dbReference>
<evidence type="ECO:0000313" key="2">
    <source>
        <dbReference type="Proteomes" id="UP000598217"/>
    </source>
</evidence>
<comment type="caution">
    <text evidence="1">The sequence shown here is derived from an EMBL/GenBank/DDBJ whole genome shotgun (WGS) entry which is preliminary data.</text>
</comment>
<evidence type="ECO:0008006" key="3">
    <source>
        <dbReference type="Google" id="ProtNLM"/>
    </source>
</evidence>
<reference evidence="1 2" key="1">
    <citation type="submission" date="2020-10" db="EMBL/GenBank/DDBJ databases">
        <title>Sequencing the genomes of 1000 actinobacteria strains.</title>
        <authorList>
            <person name="Klenk H.-P."/>
        </authorList>
    </citation>
    <scope>NUCLEOTIDE SEQUENCE [LARGE SCALE GENOMIC DNA]</scope>
    <source>
        <strain evidence="1 2">DSM 45157</strain>
    </source>
</reference>
<dbReference type="EMBL" id="JADBDY010000001">
    <property type="protein sequence ID" value="MBE1460035.1"/>
    <property type="molecule type" value="Genomic_DNA"/>
</dbReference>
<gene>
    <name evidence="1" type="ORF">H4W79_004249</name>
</gene>
<organism evidence="1 2">
    <name type="scientific">Nocardiopsis terrae</name>
    <dbReference type="NCBI Taxonomy" id="372655"/>
    <lineage>
        <taxon>Bacteria</taxon>
        <taxon>Bacillati</taxon>
        <taxon>Actinomycetota</taxon>
        <taxon>Actinomycetes</taxon>
        <taxon>Streptosporangiales</taxon>
        <taxon>Nocardiopsidaceae</taxon>
        <taxon>Nocardiopsis</taxon>
    </lineage>
</organism>
<accession>A0ABR9HMF4</accession>
<keyword evidence="2" id="KW-1185">Reference proteome</keyword>
<dbReference type="Proteomes" id="UP000598217">
    <property type="component" value="Unassembled WGS sequence"/>
</dbReference>
<proteinExistence type="predicted"/>
<name>A0ABR9HMF4_9ACTN</name>
<protein>
    <recommendedName>
        <fullName evidence="3">Pyridoxamine 5'-phosphate oxidase</fullName>
    </recommendedName>
</protein>
<sequence>MKHRTVCDIREVGSVTVLRKLAHLHRSPVSYAGPDIYGHPVYLTRFGSVERVARGDGRDPTLRR</sequence>